<dbReference type="SUPFAM" id="SSF52507">
    <property type="entry name" value="Homo-oligomeric flavin-containing Cys decarboxylases, HFCD"/>
    <property type="match status" value="1"/>
</dbReference>
<comment type="function">
    <text evidence="4">Catalyzes two steps in the biosynthesis of coenzyme A. In the first step cysteine is conjugated to 4'-phosphopantothenate to form 4-phosphopantothenoylcysteine, in the latter compound is decarboxylated to form 4'-phosphopantotheine.</text>
</comment>
<reference evidence="7" key="1">
    <citation type="submission" date="2020-08" db="EMBL/GenBank/DDBJ databases">
        <title>Genome public.</title>
        <authorList>
            <person name="Liu C."/>
            <person name="Sun Q."/>
        </authorList>
    </citation>
    <scope>NUCLEOTIDE SEQUENCE</scope>
    <source>
        <strain evidence="7">NSJ-33</strain>
    </source>
</reference>
<keyword evidence="8" id="KW-1185">Reference proteome</keyword>
<evidence type="ECO:0000256" key="4">
    <source>
        <dbReference type="RuleBase" id="RU364078"/>
    </source>
</evidence>
<keyword evidence="3" id="KW-0511">Multifunctional enzyme</keyword>
<sequence length="400" mass="43968">MFYKKNVLLGVTGGIAAYKIPNLASMLAKQGLNVRVMMTPHAAEFITPATFEALTGNHCLLDTFERTQPPEIHHIAWAKEADCVLIAPASADVIGKIANGIADDIITSTLLACRCPIYIAPAMNTRMFENPIVQDNIQKLRHYGYHIITPNAGYLACGDTGAGKMPEPSELYAYLEQELACEKDMSGLKVLVTAGATQEALDPVRILTNHSSGKMGYAVAKAAALRGAEVTLISGKTNLAPPLGINFVPIASAKEMFEEVKKFYREQDIIIKAAAVADYTPVSFSEEKIKKSDNDLSIELKRTDDILRFLGEHRQKGQILCGFSMETERMLENARTKLQKKNLDLIAANNVKVPGAGFERDTNVLTLITKAQETKLPLMDKEEAARYVLDAALHLYREKK</sequence>
<comment type="cofactor">
    <cofactor evidence="3">
        <name>Mg(2+)</name>
        <dbReference type="ChEBI" id="CHEBI:18420"/>
    </cofactor>
</comment>
<comment type="catalytic activity">
    <reaction evidence="3 4">
        <text>(R)-4'-phosphopantothenate + L-cysteine + CTP = N-[(R)-4-phosphopantothenoyl]-L-cysteine + CMP + diphosphate + H(+)</text>
        <dbReference type="Rhea" id="RHEA:19397"/>
        <dbReference type="ChEBI" id="CHEBI:10986"/>
        <dbReference type="ChEBI" id="CHEBI:15378"/>
        <dbReference type="ChEBI" id="CHEBI:33019"/>
        <dbReference type="ChEBI" id="CHEBI:35235"/>
        <dbReference type="ChEBI" id="CHEBI:37563"/>
        <dbReference type="ChEBI" id="CHEBI:59458"/>
        <dbReference type="ChEBI" id="CHEBI:60377"/>
        <dbReference type="EC" id="6.3.2.5"/>
    </reaction>
</comment>
<dbReference type="GO" id="GO:0015937">
    <property type="term" value="P:coenzyme A biosynthetic process"/>
    <property type="evidence" value="ECO:0007669"/>
    <property type="project" value="UniProtKB-UniRule"/>
</dbReference>
<comment type="caution">
    <text evidence="7">The sequence shown here is derived from an EMBL/GenBank/DDBJ whole genome shotgun (WGS) entry which is preliminary data.</text>
</comment>
<feature type="binding site" evidence="3">
    <location>
        <position position="341"/>
    </location>
    <ligand>
        <name>CTP</name>
        <dbReference type="ChEBI" id="CHEBI:37563"/>
    </ligand>
</feature>
<evidence type="ECO:0000256" key="1">
    <source>
        <dbReference type="ARBA" id="ARBA00022793"/>
    </source>
</evidence>
<evidence type="ECO:0000256" key="2">
    <source>
        <dbReference type="ARBA" id="ARBA00023239"/>
    </source>
</evidence>
<dbReference type="GO" id="GO:0004633">
    <property type="term" value="F:phosphopantothenoylcysteine decarboxylase activity"/>
    <property type="evidence" value="ECO:0007669"/>
    <property type="project" value="UniProtKB-UniRule"/>
</dbReference>
<dbReference type="PANTHER" id="PTHR14359:SF6">
    <property type="entry name" value="PHOSPHOPANTOTHENOYLCYSTEINE DECARBOXYLASE"/>
    <property type="match status" value="1"/>
</dbReference>
<name>A0A926E571_9FIRM</name>
<dbReference type="EC" id="6.3.2.5" evidence="3"/>
<dbReference type="GO" id="GO:0046872">
    <property type="term" value="F:metal ion binding"/>
    <property type="evidence" value="ECO:0007669"/>
    <property type="project" value="UniProtKB-KW"/>
</dbReference>
<dbReference type="Pfam" id="PF04127">
    <property type="entry name" value="DFP"/>
    <property type="match status" value="1"/>
</dbReference>
<dbReference type="HAMAP" id="MF_02225">
    <property type="entry name" value="CoaBC"/>
    <property type="match status" value="1"/>
</dbReference>
<comment type="function">
    <text evidence="3">Catalyzes two sequential steps in the biosynthesis of coenzyme A. In the first step cysteine is conjugated to 4'-phosphopantothenate to form 4-phosphopantothenoylcysteine. In the second step the latter compound is decarboxylated to form 4'-phosphopantotheine.</text>
</comment>
<dbReference type="NCBIfam" id="TIGR00521">
    <property type="entry name" value="coaBC_dfp"/>
    <property type="match status" value="1"/>
</dbReference>
<evidence type="ECO:0000256" key="3">
    <source>
        <dbReference type="HAMAP-Rule" id="MF_02225"/>
    </source>
</evidence>
<dbReference type="Gene3D" id="3.40.50.10300">
    <property type="entry name" value="CoaB-like"/>
    <property type="match status" value="1"/>
</dbReference>
<dbReference type="SUPFAM" id="SSF102645">
    <property type="entry name" value="CoaB-like"/>
    <property type="match status" value="1"/>
</dbReference>
<comment type="catalytic activity">
    <reaction evidence="3 4">
        <text>N-[(R)-4-phosphopantothenoyl]-L-cysteine + H(+) = (R)-4'-phosphopantetheine + CO2</text>
        <dbReference type="Rhea" id="RHEA:16793"/>
        <dbReference type="ChEBI" id="CHEBI:15378"/>
        <dbReference type="ChEBI" id="CHEBI:16526"/>
        <dbReference type="ChEBI" id="CHEBI:59458"/>
        <dbReference type="ChEBI" id="CHEBI:61723"/>
        <dbReference type="EC" id="4.1.1.36"/>
    </reaction>
</comment>
<feature type="domain" description="DNA/pantothenate metabolism flavoprotein C-terminal" evidence="6">
    <location>
        <begin position="185"/>
        <end position="392"/>
    </location>
</feature>
<feature type="binding site" evidence="3">
    <location>
        <position position="288"/>
    </location>
    <ligand>
        <name>CTP</name>
        <dbReference type="ChEBI" id="CHEBI:37563"/>
    </ligand>
</feature>
<feature type="region of interest" description="Phosphopantothenoylcysteine decarboxylase" evidence="3">
    <location>
        <begin position="1"/>
        <end position="189"/>
    </location>
</feature>
<keyword evidence="3 4" id="KW-0288">FMN</keyword>
<dbReference type="Proteomes" id="UP000610760">
    <property type="component" value="Unassembled WGS sequence"/>
</dbReference>
<protein>
    <recommendedName>
        <fullName evidence="3">Coenzyme A biosynthesis bifunctional protein CoaBC</fullName>
    </recommendedName>
    <alternativeName>
        <fullName evidence="3">DNA/pantothenate metabolism flavoprotein</fullName>
    </alternativeName>
    <alternativeName>
        <fullName evidence="3">Phosphopantothenoylcysteine synthetase/decarboxylase</fullName>
        <shortName evidence="3">PPCS-PPCDC</shortName>
    </alternativeName>
    <domain>
        <recommendedName>
            <fullName evidence="3">Phosphopantothenoylcysteine decarboxylase</fullName>
            <shortName evidence="3">PPC decarboxylase</shortName>
            <shortName evidence="3">PPC-DC</shortName>
            <ecNumber evidence="3">4.1.1.36</ecNumber>
        </recommendedName>
        <alternativeName>
            <fullName evidence="3">CoaC</fullName>
        </alternativeName>
    </domain>
    <domain>
        <recommendedName>
            <fullName evidence="3">Phosphopantothenate--cysteine ligase</fullName>
            <ecNumber evidence="3">6.3.2.5</ecNumber>
        </recommendedName>
        <alternativeName>
            <fullName evidence="3">CoaB</fullName>
        </alternativeName>
        <alternativeName>
            <fullName evidence="3">Phosphopantothenoylcysteine synthetase</fullName>
            <shortName evidence="3">PPC synthetase</shortName>
            <shortName evidence="3">PPC-S</shortName>
        </alternativeName>
    </domain>
</protein>
<dbReference type="GO" id="GO:0004632">
    <property type="term" value="F:phosphopantothenate--cysteine ligase activity"/>
    <property type="evidence" value="ECO:0007669"/>
    <property type="project" value="UniProtKB-UniRule"/>
</dbReference>
<feature type="active site" description="Proton donor" evidence="3">
    <location>
        <position position="157"/>
    </location>
</feature>
<comment type="pathway">
    <text evidence="3 4">Cofactor biosynthesis; coenzyme A biosynthesis; CoA from (R)-pantothenate: step 3/5.</text>
</comment>
<dbReference type="EMBL" id="JACRSV010000003">
    <property type="protein sequence ID" value="MBC8560467.1"/>
    <property type="molecule type" value="Genomic_DNA"/>
</dbReference>
<feature type="binding site" evidence="3">
    <location>
        <position position="278"/>
    </location>
    <ligand>
        <name>CTP</name>
        <dbReference type="ChEBI" id="CHEBI:37563"/>
    </ligand>
</feature>
<proteinExistence type="inferred from homology"/>
<dbReference type="RefSeq" id="WP_249295454.1">
    <property type="nucleotide sequence ID" value="NZ_JACRSV010000003.1"/>
</dbReference>
<dbReference type="InterPro" id="IPR005252">
    <property type="entry name" value="CoaBC"/>
</dbReference>
<dbReference type="AlphaFoldDB" id="A0A926E571"/>
<evidence type="ECO:0000259" key="5">
    <source>
        <dbReference type="Pfam" id="PF02441"/>
    </source>
</evidence>
<feature type="binding site" evidence="3">
    <location>
        <position position="337"/>
    </location>
    <ligand>
        <name>CTP</name>
        <dbReference type="ChEBI" id="CHEBI:37563"/>
    </ligand>
</feature>
<dbReference type="InterPro" id="IPR036551">
    <property type="entry name" value="Flavin_trans-like"/>
</dbReference>
<dbReference type="InterPro" id="IPR007085">
    <property type="entry name" value="DNA/pantothenate-metab_flavo_C"/>
</dbReference>
<dbReference type="GO" id="GO:0071513">
    <property type="term" value="C:phosphopantothenoylcysteine decarboxylase complex"/>
    <property type="evidence" value="ECO:0007669"/>
    <property type="project" value="TreeGrafter"/>
</dbReference>
<comment type="similarity">
    <text evidence="3 4">In the N-terminal section; belongs to the HFCD (homo-oligomeric flavin containing Cys decarboxylase) superfamily.</text>
</comment>
<dbReference type="PANTHER" id="PTHR14359">
    <property type="entry name" value="HOMO-OLIGOMERIC FLAVIN CONTAINING CYS DECARBOXYLASE FAMILY"/>
    <property type="match status" value="1"/>
</dbReference>
<keyword evidence="2 3" id="KW-0456">Lyase</keyword>
<keyword evidence="1 3" id="KW-0210">Decarboxylase</keyword>
<gene>
    <name evidence="3 7" type="primary">coaBC</name>
    <name evidence="7" type="ORF">H8710_10375</name>
</gene>
<keyword evidence="3 4" id="KW-0285">Flavoprotein</keyword>
<feature type="region of interest" description="Phosphopantothenate--cysteine ligase" evidence="3">
    <location>
        <begin position="190"/>
        <end position="400"/>
    </location>
</feature>
<accession>A0A926E571</accession>
<dbReference type="EC" id="4.1.1.36" evidence="3"/>
<feature type="domain" description="Flavoprotein" evidence="5">
    <location>
        <begin position="5"/>
        <end position="175"/>
    </location>
</feature>
<dbReference type="Pfam" id="PF02441">
    <property type="entry name" value="Flavoprotein"/>
    <property type="match status" value="1"/>
</dbReference>
<evidence type="ECO:0000313" key="8">
    <source>
        <dbReference type="Proteomes" id="UP000610760"/>
    </source>
</evidence>
<feature type="binding site" evidence="3">
    <location>
        <position position="323"/>
    </location>
    <ligand>
        <name>CTP</name>
        <dbReference type="ChEBI" id="CHEBI:37563"/>
    </ligand>
</feature>
<dbReference type="GO" id="GO:0015941">
    <property type="term" value="P:pantothenate catabolic process"/>
    <property type="evidence" value="ECO:0007669"/>
    <property type="project" value="InterPro"/>
</dbReference>
<evidence type="ECO:0000259" key="6">
    <source>
        <dbReference type="Pfam" id="PF04127"/>
    </source>
</evidence>
<comment type="cofactor">
    <cofactor evidence="3">
        <name>FMN</name>
        <dbReference type="ChEBI" id="CHEBI:58210"/>
    </cofactor>
    <text evidence="3">Binds 1 FMN per subunit.</text>
</comment>
<dbReference type="InterPro" id="IPR003382">
    <property type="entry name" value="Flavoprotein"/>
</dbReference>
<keyword evidence="3" id="KW-0460">Magnesium</keyword>
<dbReference type="InterPro" id="IPR035929">
    <property type="entry name" value="CoaB-like_sf"/>
</dbReference>
<evidence type="ECO:0000313" key="7">
    <source>
        <dbReference type="EMBL" id="MBC8560467.1"/>
    </source>
</evidence>
<keyword evidence="3" id="KW-0479">Metal-binding</keyword>
<dbReference type="GO" id="GO:0010181">
    <property type="term" value="F:FMN binding"/>
    <property type="evidence" value="ECO:0007669"/>
    <property type="project" value="UniProtKB-UniRule"/>
</dbReference>
<comment type="pathway">
    <text evidence="3 4">Cofactor biosynthesis; coenzyme A biosynthesis; CoA from (R)-pantothenate: step 2/5.</text>
</comment>
<keyword evidence="3 4" id="KW-0436">Ligase</keyword>
<organism evidence="7 8">
    <name type="scientific">Fumia xinanensis</name>
    <dbReference type="NCBI Taxonomy" id="2763659"/>
    <lineage>
        <taxon>Bacteria</taxon>
        <taxon>Bacillati</taxon>
        <taxon>Bacillota</taxon>
        <taxon>Clostridia</taxon>
        <taxon>Eubacteriales</taxon>
        <taxon>Oscillospiraceae</taxon>
        <taxon>Fumia</taxon>
    </lineage>
</organism>
<comment type="similarity">
    <text evidence="3 4">In the C-terminal section; belongs to the PPC synthetase family.</text>
</comment>
<dbReference type="Gene3D" id="3.40.50.1950">
    <property type="entry name" value="Flavin prenyltransferase-like"/>
    <property type="match status" value="1"/>
</dbReference>
<comment type="caution">
    <text evidence="3">Lacks conserved residue(s) required for the propagation of feature annotation.</text>
</comment>